<dbReference type="InterPro" id="IPR005771">
    <property type="entry name" value="GalU_uridylyltTrfase_bac/arc"/>
</dbReference>
<dbReference type="PANTHER" id="PTHR43197:SF1">
    <property type="entry name" value="UTP--GLUCOSE-1-PHOSPHATE URIDYLYLTRANSFERASE"/>
    <property type="match status" value="1"/>
</dbReference>
<name>A0A542XEU3_9MICO</name>
<evidence type="ECO:0000256" key="2">
    <source>
        <dbReference type="ARBA" id="ARBA00012415"/>
    </source>
</evidence>
<dbReference type="EC" id="2.7.7.9" evidence="2 6"/>
<dbReference type="GO" id="GO:0003983">
    <property type="term" value="F:UTP:glucose-1-phosphate uridylyltransferase activity"/>
    <property type="evidence" value="ECO:0007669"/>
    <property type="project" value="UniProtKB-EC"/>
</dbReference>
<evidence type="ECO:0000259" key="7">
    <source>
        <dbReference type="Pfam" id="PF00483"/>
    </source>
</evidence>
<feature type="domain" description="Nucleotidyl transferase" evidence="7">
    <location>
        <begin position="12"/>
        <end position="278"/>
    </location>
</feature>
<evidence type="ECO:0000256" key="1">
    <source>
        <dbReference type="ARBA" id="ARBA00006890"/>
    </source>
</evidence>
<sequence length="318" mass="35220">MTAPQQRTRARKAVIPAAGLGTRFLPATKAIPKEMLPVVDKPAIQYVVEEAARAGLTNVLTITGRNKAALEDHFDRHWELEQALEKKGDDLRLRRVQKSQGLGEVHFVRQGEPRGLGHAVLCARPHVGNEPFAVLLGDDVIDDRDHLLEEMLDAQQTYGGSVVALMEVPPEQIHLYGAAAVEPIDGVDHVVRVTGLVEKPKAEDAPSNLAIIGRYVLDPSMFDLLEKTEPGRGNEIQLTDALAEAARLDKPGQGVTGVIFRGRRYDTGDRLDYLKAMVRLAVRHPDLGEDFRQWVRDWVDTEEGKHPGDDTDWSVTPH</sequence>
<keyword evidence="4 6" id="KW-0548">Nucleotidyltransferase</keyword>
<dbReference type="RefSeq" id="WP_142006499.1">
    <property type="nucleotide sequence ID" value="NZ_CAJTBP010000001.1"/>
</dbReference>
<evidence type="ECO:0000256" key="3">
    <source>
        <dbReference type="ARBA" id="ARBA00022679"/>
    </source>
</evidence>
<proteinExistence type="inferred from homology"/>
<keyword evidence="9" id="KW-1185">Reference proteome</keyword>
<dbReference type="Pfam" id="PF00483">
    <property type="entry name" value="NTP_transferase"/>
    <property type="match status" value="1"/>
</dbReference>
<dbReference type="AlphaFoldDB" id="A0A542XEU3"/>
<evidence type="ECO:0000256" key="6">
    <source>
        <dbReference type="RuleBase" id="RU361259"/>
    </source>
</evidence>
<keyword evidence="3 6" id="KW-0808">Transferase</keyword>
<evidence type="ECO:0000313" key="8">
    <source>
        <dbReference type="EMBL" id="TQL34316.1"/>
    </source>
</evidence>
<dbReference type="EMBL" id="VFOK01000001">
    <property type="protein sequence ID" value="TQL34316.1"/>
    <property type="molecule type" value="Genomic_DNA"/>
</dbReference>
<dbReference type="Gene3D" id="3.90.550.10">
    <property type="entry name" value="Spore Coat Polysaccharide Biosynthesis Protein SpsA, Chain A"/>
    <property type="match status" value="1"/>
</dbReference>
<dbReference type="GO" id="GO:0006011">
    <property type="term" value="P:UDP-alpha-D-glucose metabolic process"/>
    <property type="evidence" value="ECO:0007669"/>
    <property type="project" value="InterPro"/>
</dbReference>
<comment type="catalytic activity">
    <reaction evidence="5 6">
        <text>alpha-D-glucose 1-phosphate + UTP + H(+) = UDP-alpha-D-glucose + diphosphate</text>
        <dbReference type="Rhea" id="RHEA:19889"/>
        <dbReference type="ChEBI" id="CHEBI:15378"/>
        <dbReference type="ChEBI" id="CHEBI:33019"/>
        <dbReference type="ChEBI" id="CHEBI:46398"/>
        <dbReference type="ChEBI" id="CHEBI:58601"/>
        <dbReference type="ChEBI" id="CHEBI:58885"/>
        <dbReference type="EC" id="2.7.7.9"/>
    </reaction>
</comment>
<organism evidence="8 9">
    <name type="scientific">Barrientosiimonas humi</name>
    <dbReference type="NCBI Taxonomy" id="999931"/>
    <lineage>
        <taxon>Bacteria</taxon>
        <taxon>Bacillati</taxon>
        <taxon>Actinomycetota</taxon>
        <taxon>Actinomycetes</taxon>
        <taxon>Micrococcales</taxon>
        <taxon>Dermacoccaceae</taxon>
        <taxon>Barrientosiimonas</taxon>
    </lineage>
</organism>
<dbReference type="InterPro" id="IPR005835">
    <property type="entry name" value="NTP_transferase_dom"/>
</dbReference>
<protein>
    <recommendedName>
        <fullName evidence="2 6">UTP--glucose-1-phosphate uridylyltransferase</fullName>
        <ecNumber evidence="2 6">2.7.7.9</ecNumber>
    </recommendedName>
    <alternativeName>
        <fullName evidence="6">UDP-glucose pyrophosphorylase</fullName>
    </alternativeName>
</protein>
<dbReference type="PANTHER" id="PTHR43197">
    <property type="entry name" value="UTP--GLUCOSE-1-PHOSPHATE URIDYLYLTRANSFERASE"/>
    <property type="match status" value="1"/>
</dbReference>
<reference evidence="8 9" key="1">
    <citation type="submission" date="2019-06" db="EMBL/GenBank/DDBJ databases">
        <title>Sequencing the genomes of 1000 actinobacteria strains.</title>
        <authorList>
            <person name="Klenk H.-P."/>
        </authorList>
    </citation>
    <scope>NUCLEOTIDE SEQUENCE [LARGE SCALE GENOMIC DNA]</scope>
    <source>
        <strain evidence="8 9">DSM 24617</strain>
    </source>
</reference>
<comment type="caution">
    <text evidence="8">The sequence shown here is derived from an EMBL/GenBank/DDBJ whole genome shotgun (WGS) entry which is preliminary data.</text>
</comment>
<dbReference type="Proteomes" id="UP000318336">
    <property type="component" value="Unassembled WGS sequence"/>
</dbReference>
<dbReference type="InterPro" id="IPR029044">
    <property type="entry name" value="Nucleotide-diphossugar_trans"/>
</dbReference>
<dbReference type="NCBIfam" id="TIGR01099">
    <property type="entry name" value="galU"/>
    <property type="match status" value="1"/>
</dbReference>
<evidence type="ECO:0000256" key="5">
    <source>
        <dbReference type="ARBA" id="ARBA00048128"/>
    </source>
</evidence>
<accession>A0A542XEU3</accession>
<evidence type="ECO:0000256" key="4">
    <source>
        <dbReference type="ARBA" id="ARBA00022695"/>
    </source>
</evidence>
<dbReference type="CDD" id="cd02541">
    <property type="entry name" value="UGPase_prokaryotic"/>
    <property type="match status" value="1"/>
</dbReference>
<evidence type="ECO:0000313" key="9">
    <source>
        <dbReference type="Proteomes" id="UP000318336"/>
    </source>
</evidence>
<dbReference type="OrthoDB" id="9803306at2"/>
<gene>
    <name evidence="8" type="ORF">FB554_2482</name>
</gene>
<comment type="similarity">
    <text evidence="1 6">Belongs to the UDPGP type 2 family.</text>
</comment>
<dbReference type="SUPFAM" id="SSF53448">
    <property type="entry name" value="Nucleotide-diphospho-sugar transferases"/>
    <property type="match status" value="1"/>
</dbReference>